<reference evidence="2" key="1">
    <citation type="submission" date="2023-10" db="EMBL/GenBank/DDBJ databases">
        <title>Chromosome-level genome of the transformable northern wattle, Acacia crassicarpa.</title>
        <authorList>
            <person name="Massaro I."/>
            <person name="Sinha N.R."/>
            <person name="Poethig S."/>
            <person name="Leichty A.R."/>
        </authorList>
    </citation>
    <scope>NUCLEOTIDE SEQUENCE</scope>
    <source>
        <strain evidence="2">Acra3RX</strain>
        <tissue evidence="2">Leaf</tissue>
    </source>
</reference>
<dbReference type="AlphaFoldDB" id="A0AAE1KF18"/>
<accession>A0AAE1KF18</accession>
<keyword evidence="1" id="KW-0812">Transmembrane</keyword>
<sequence>MVWVISSVSGASYSLPLPLSDLHPPSLSHSRTSVSFPLPPSLLVEPSEVFCSFSNPVKTRLSSLASIGFSFFFTRLNQFQVEINLLVLIQVLAAVLVGLRKYGRQS</sequence>
<keyword evidence="1" id="KW-1133">Transmembrane helix</keyword>
<comment type="caution">
    <text evidence="2">The sequence shown here is derived from an EMBL/GenBank/DDBJ whole genome shotgun (WGS) entry which is preliminary data.</text>
</comment>
<proteinExistence type="predicted"/>
<feature type="transmembrane region" description="Helical" evidence="1">
    <location>
        <begin position="79"/>
        <end position="99"/>
    </location>
</feature>
<evidence type="ECO:0000313" key="3">
    <source>
        <dbReference type="Proteomes" id="UP001293593"/>
    </source>
</evidence>
<dbReference type="EMBL" id="JAWXYG010000005">
    <property type="protein sequence ID" value="KAK4273364.1"/>
    <property type="molecule type" value="Genomic_DNA"/>
</dbReference>
<keyword evidence="3" id="KW-1185">Reference proteome</keyword>
<evidence type="ECO:0000313" key="2">
    <source>
        <dbReference type="EMBL" id="KAK4273364.1"/>
    </source>
</evidence>
<organism evidence="2 3">
    <name type="scientific">Acacia crassicarpa</name>
    <name type="common">northern wattle</name>
    <dbReference type="NCBI Taxonomy" id="499986"/>
    <lineage>
        <taxon>Eukaryota</taxon>
        <taxon>Viridiplantae</taxon>
        <taxon>Streptophyta</taxon>
        <taxon>Embryophyta</taxon>
        <taxon>Tracheophyta</taxon>
        <taxon>Spermatophyta</taxon>
        <taxon>Magnoliopsida</taxon>
        <taxon>eudicotyledons</taxon>
        <taxon>Gunneridae</taxon>
        <taxon>Pentapetalae</taxon>
        <taxon>rosids</taxon>
        <taxon>fabids</taxon>
        <taxon>Fabales</taxon>
        <taxon>Fabaceae</taxon>
        <taxon>Caesalpinioideae</taxon>
        <taxon>mimosoid clade</taxon>
        <taxon>Acacieae</taxon>
        <taxon>Acacia</taxon>
    </lineage>
</organism>
<gene>
    <name evidence="2" type="ORF">QN277_021782</name>
</gene>
<protein>
    <submittedName>
        <fullName evidence="2">Uncharacterized protein</fullName>
    </submittedName>
</protein>
<dbReference type="Proteomes" id="UP001293593">
    <property type="component" value="Unassembled WGS sequence"/>
</dbReference>
<name>A0AAE1KF18_9FABA</name>
<evidence type="ECO:0000256" key="1">
    <source>
        <dbReference type="SAM" id="Phobius"/>
    </source>
</evidence>
<keyword evidence="1" id="KW-0472">Membrane</keyword>